<name>A0AA87ZJB1_FICCA</name>
<evidence type="ECO:0000256" key="1">
    <source>
        <dbReference type="SAM" id="MobiDB-lite"/>
    </source>
</evidence>
<sequence>MRLQRPQFRSKPEPDRAQNPCTARIGATGHMIRADLNPRVTQCNQVGQQYNTQQCPDGTQARPWTQRTQTRLRKCHAMYYEMLWLYAMI</sequence>
<comment type="caution">
    <text evidence="2">The sequence shown here is derived from an EMBL/GenBank/DDBJ whole genome shotgun (WGS) entry which is preliminary data.</text>
</comment>
<accession>A0AA87ZJB1</accession>
<protein>
    <submittedName>
        <fullName evidence="2">Uncharacterized protein</fullName>
    </submittedName>
</protein>
<reference evidence="2" key="1">
    <citation type="submission" date="2023-07" db="EMBL/GenBank/DDBJ databases">
        <title>draft genome sequence of fig (Ficus carica).</title>
        <authorList>
            <person name="Takahashi T."/>
            <person name="Nishimura K."/>
        </authorList>
    </citation>
    <scope>NUCLEOTIDE SEQUENCE</scope>
</reference>
<dbReference type="EMBL" id="BTGU01008168">
    <property type="protein sequence ID" value="GMN25236.1"/>
    <property type="molecule type" value="Genomic_DNA"/>
</dbReference>
<proteinExistence type="predicted"/>
<keyword evidence="3" id="KW-1185">Reference proteome</keyword>
<feature type="region of interest" description="Disordered" evidence="1">
    <location>
        <begin position="1"/>
        <end position="21"/>
    </location>
</feature>
<evidence type="ECO:0000313" key="2">
    <source>
        <dbReference type="EMBL" id="GMN25236.1"/>
    </source>
</evidence>
<dbReference type="Proteomes" id="UP001187192">
    <property type="component" value="Unassembled WGS sequence"/>
</dbReference>
<gene>
    <name evidence="2" type="ORF">TIFTF001_050365</name>
</gene>
<dbReference type="AlphaFoldDB" id="A0AA87ZJB1"/>
<organism evidence="2 3">
    <name type="scientific">Ficus carica</name>
    <name type="common">Common fig</name>
    <dbReference type="NCBI Taxonomy" id="3494"/>
    <lineage>
        <taxon>Eukaryota</taxon>
        <taxon>Viridiplantae</taxon>
        <taxon>Streptophyta</taxon>
        <taxon>Embryophyta</taxon>
        <taxon>Tracheophyta</taxon>
        <taxon>Spermatophyta</taxon>
        <taxon>Magnoliopsida</taxon>
        <taxon>eudicotyledons</taxon>
        <taxon>Gunneridae</taxon>
        <taxon>Pentapetalae</taxon>
        <taxon>rosids</taxon>
        <taxon>fabids</taxon>
        <taxon>Rosales</taxon>
        <taxon>Moraceae</taxon>
        <taxon>Ficeae</taxon>
        <taxon>Ficus</taxon>
    </lineage>
</organism>
<evidence type="ECO:0000313" key="3">
    <source>
        <dbReference type="Proteomes" id="UP001187192"/>
    </source>
</evidence>